<proteinExistence type="predicted"/>
<gene>
    <name evidence="2" type="ORF">DOTSEDRAFT_71526</name>
</gene>
<name>N1PSE8_DOTSN</name>
<dbReference type="Proteomes" id="UP000016933">
    <property type="component" value="Unassembled WGS sequence"/>
</dbReference>
<evidence type="ECO:0000313" key="2">
    <source>
        <dbReference type="EMBL" id="EME45858.1"/>
    </source>
</evidence>
<reference evidence="3" key="1">
    <citation type="journal article" date="2012" name="PLoS Genet.">
        <title>The genomes of the fungal plant pathogens Cladosporium fulvum and Dothistroma septosporum reveal adaptation to different hosts and lifestyles but also signatures of common ancestry.</title>
        <authorList>
            <person name="de Wit P.J.G.M."/>
            <person name="van der Burgt A."/>
            <person name="Oekmen B."/>
            <person name="Stergiopoulos I."/>
            <person name="Abd-Elsalam K.A."/>
            <person name="Aerts A.L."/>
            <person name="Bahkali A.H."/>
            <person name="Beenen H.G."/>
            <person name="Chettri P."/>
            <person name="Cox M.P."/>
            <person name="Datema E."/>
            <person name="de Vries R.P."/>
            <person name="Dhillon B."/>
            <person name="Ganley A.R."/>
            <person name="Griffiths S.A."/>
            <person name="Guo Y."/>
            <person name="Hamelin R.C."/>
            <person name="Henrissat B."/>
            <person name="Kabir M.S."/>
            <person name="Jashni M.K."/>
            <person name="Kema G."/>
            <person name="Klaubauf S."/>
            <person name="Lapidus A."/>
            <person name="Levasseur A."/>
            <person name="Lindquist E."/>
            <person name="Mehrabi R."/>
            <person name="Ohm R.A."/>
            <person name="Owen T.J."/>
            <person name="Salamov A."/>
            <person name="Schwelm A."/>
            <person name="Schijlen E."/>
            <person name="Sun H."/>
            <person name="van den Burg H.A."/>
            <person name="van Ham R.C.H.J."/>
            <person name="Zhang S."/>
            <person name="Goodwin S.B."/>
            <person name="Grigoriev I.V."/>
            <person name="Collemare J."/>
            <person name="Bradshaw R.E."/>
        </authorList>
    </citation>
    <scope>NUCLEOTIDE SEQUENCE [LARGE SCALE GENOMIC DNA]</scope>
    <source>
        <strain evidence="3">NZE10 / CBS 128990</strain>
    </source>
</reference>
<protein>
    <submittedName>
        <fullName evidence="2">Uncharacterized protein</fullName>
    </submittedName>
</protein>
<organism evidence="2 3">
    <name type="scientific">Dothistroma septosporum (strain NZE10 / CBS 128990)</name>
    <name type="common">Red band needle blight fungus</name>
    <name type="synonym">Mycosphaerella pini</name>
    <dbReference type="NCBI Taxonomy" id="675120"/>
    <lineage>
        <taxon>Eukaryota</taxon>
        <taxon>Fungi</taxon>
        <taxon>Dikarya</taxon>
        <taxon>Ascomycota</taxon>
        <taxon>Pezizomycotina</taxon>
        <taxon>Dothideomycetes</taxon>
        <taxon>Dothideomycetidae</taxon>
        <taxon>Mycosphaerellales</taxon>
        <taxon>Mycosphaerellaceae</taxon>
        <taxon>Dothistroma</taxon>
    </lineage>
</organism>
<evidence type="ECO:0000313" key="3">
    <source>
        <dbReference type="Proteomes" id="UP000016933"/>
    </source>
</evidence>
<dbReference type="HOGENOM" id="CLU_2793944_0_0_1"/>
<dbReference type="AlphaFoldDB" id="N1PSE8"/>
<dbReference type="EMBL" id="KB446538">
    <property type="protein sequence ID" value="EME45858.1"/>
    <property type="molecule type" value="Genomic_DNA"/>
</dbReference>
<evidence type="ECO:0000256" key="1">
    <source>
        <dbReference type="SAM" id="MobiDB-lite"/>
    </source>
</evidence>
<sequence>MIAWPSPNGRRPGGCGVLNSLDTAEKWVMNNVIPLLRCLKERVRQPEHRGDECASDGSRSTTGTQLMA</sequence>
<feature type="compositionally biased region" description="Polar residues" evidence="1">
    <location>
        <begin position="57"/>
        <end position="68"/>
    </location>
</feature>
<keyword evidence="3" id="KW-1185">Reference proteome</keyword>
<accession>N1PSE8</accession>
<reference evidence="2 3" key="2">
    <citation type="journal article" date="2012" name="PLoS Pathog.">
        <title>Diverse lifestyles and strategies of plant pathogenesis encoded in the genomes of eighteen Dothideomycetes fungi.</title>
        <authorList>
            <person name="Ohm R.A."/>
            <person name="Feau N."/>
            <person name="Henrissat B."/>
            <person name="Schoch C.L."/>
            <person name="Horwitz B.A."/>
            <person name="Barry K.W."/>
            <person name="Condon B.J."/>
            <person name="Copeland A.C."/>
            <person name="Dhillon B."/>
            <person name="Glaser F."/>
            <person name="Hesse C.N."/>
            <person name="Kosti I."/>
            <person name="LaButti K."/>
            <person name="Lindquist E.A."/>
            <person name="Lucas S."/>
            <person name="Salamov A.A."/>
            <person name="Bradshaw R.E."/>
            <person name="Ciuffetti L."/>
            <person name="Hamelin R.C."/>
            <person name="Kema G.H.J."/>
            <person name="Lawrence C."/>
            <person name="Scott J.A."/>
            <person name="Spatafora J.W."/>
            <person name="Turgeon B.G."/>
            <person name="de Wit P.J.G.M."/>
            <person name="Zhong S."/>
            <person name="Goodwin S.B."/>
            <person name="Grigoriev I.V."/>
        </authorList>
    </citation>
    <scope>NUCLEOTIDE SEQUENCE [LARGE SCALE GENOMIC DNA]</scope>
    <source>
        <strain evidence="3">NZE10 / CBS 128990</strain>
    </source>
</reference>
<feature type="region of interest" description="Disordered" evidence="1">
    <location>
        <begin position="44"/>
        <end position="68"/>
    </location>
</feature>